<evidence type="ECO:0000313" key="3">
    <source>
        <dbReference type="Proteomes" id="UP001564408"/>
    </source>
</evidence>
<dbReference type="Gene3D" id="6.20.350.10">
    <property type="match status" value="1"/>
</dbReference>
<evidence type="ECO:0000313" key="2">
    <source>
        <dbReference type="EMBL" id="MEY6432742.1"/>
    </source>
</evidence>
<comment type="caution">
    <text evidence="2">The sequence shown here is derived from an EMBL/GenBank/DDBJ whole genome shotgun (WGS) entry which is preliminary data.</text>
</comment>
<protein>
    <submittedName>
        <fullName evidence="2">RyR domain-containing protein</fullName>
    </submittedName>
</protein>
<gene>
    <name evidence="2" type="ORF">ABC977_10025</name>
</gene>
<proteinExistence type="predicted"/>
<evidence type="ECO:0000259" key="1">
    <source>
        <dbReference type="Pfam" id="PF02026"/>
    </source>
</evidence>
<organism evidence="2 3">
    <name type="scientific">Thioalkalicoccus limnaeus</name>
    <dbReference type="NCBI Taxonomy" id="120681"/>
    <lineage>
        <taxon>Bacteria</taxon>
        <taxon>Pseudomonadati</taxon>
        <taxon>Pseudomonadota</taxon>
        <taxon>Gammaproteobacteria</taxon>
        <taxon>Chromatiales</taxon>
        <taxon>Chromatiaceae</taxon>
        <taxon>Thioalkalicoccus</taxon>
    </lineage>
</organism>
<dbReference type="InterPro" id="IPR003032">
    <property type="entry name" value="Ryanodine_rcpt"/>
</dbReference>
<feature type="domain" description="Ryanodine receptor Ryr" evidence="1">
    <location>
        <begin position="357"/>
        <end position="414"/>
    </location>
</feature>
<reference evidence="2 3" key="1">
    <citation type="submission" date="2024-05" db="EMBL/GenBank/DDBJ databases">
        <title>Genome Sequence and Characterization of the New Strain Purple Sulfur Bacterium of Genus Thioalkalicoccus.</title>
        <authorList>
            <person name="Bryantseva I.A."/>
            <person name="Kyndt J.A."/>
            <person name="Imhoff J.F."/>
        </authorList>
    </citation>
    <scope>NUCLEOTIDE SEQUENCE [LARGE SCALE GENOMIC DNA]</scope>
    <source>
        <strain evidence="2 3">Um2</strain>
    </source>
</reference>
<dbReference type="Pfam" id="PF02026">
    <property type="entry name" value="RyR"/>
    <property type="match status" value="1"/>
</dbReference>
<name>A0ABV4BEP9_9GAMM</name>
<keyword evidence="3" id="KW-1185">Reference proteome</keyword>
<accession>A0ABV4BEP9</accession>
<dbReference type="Proteomes" id="UP001564408">
    <property type="component" value="Unassembled WGS sequence"/>
</dbReference>
<dbReference type="EMBL" id="JBDKXB010000011">
    <property type="protein sequence ID" value="MEY6432742.1"/>
    <property type="molecule type" value="Genomic_DNA"/>
</dbReference>
<dbReference type="RefSeq" id="WP_369667126.1">
    <property type="nucleotide sequence ID" value="NZ_JBDKXB010000011.1"/>
</dbReference>
<sequence>MTGPRRSGLIDWLRRERILLIGNGPLADEITNAFERAGRPLYRNAEQHLTRRGRDIGATLILTDLSARALTLIRGLAPRRVILVADGREPPAVPSGLADLPCATVAIESTAARALLLRWPLHEGFDRAFGQIPHLVVAGRDAPADALIGQALRLMHYGGERPWLTLVSNDPAGYRSALLAAYPSVNRIAQLRFAELARPCEPTDPPVTAMFVCLRPAARALAVAERLRDAVQAGQSVSPPIQVEIGAAEPGGTIDDWDGQIRPFSYRRMACCPTALLDQRDDDLAQIVHDHYRDTIAAQGRDPNQAPAGRPWEQLDDSYRRASRQQADHLWAKLALCDTAARPEEQVESFRFAPLEVERLAEIEHSRWAADRYLDGWTHGTIRDNQRRHHPQLVPYAELSGPMKDLDRFAVRLTPVLLARFGRAMARMLIIGVPDADIDPGDRWDQVSDRVLARLAERYPDRALVLAGPFTTTAAQTLARLGRAHYDASLFLVAPVPVAETLAAQRDRETRRAWLELVAQVDRRITVPGQSALAEWFARRAQILIRIGVKGTSVARADGLKQVWIDPATGTAEWGFEY</sequence>